<sequence length="382" mass="43423">MTKFKSIILLGPGTEMFPMISKQYPKFSLPLINTTLLAHNINWLRPVSSEIIIIGLKKHTRLINEIIKECYAAIPIEFIPISQFEGSVSPLLGIRHRIDSSNVIVTKGDIISEIPASDIVRAFREKDCVCMSIFGETNSSNCITGHDNDKIYFYTSNSEESFDIPASFLREHQQMDLTRKLDTMQFYIFEGRLLDLVNIEIFSFKSNLFPFFVSHLRKINPVRMYRPQEGRILQIKNCDDYFSGCQLLKLTQDFELWTENATSQHTEYKNIIKPGVKKRASFEDVNGKSRNIVGSEFTINDAFIINTIVGNHCFIENGTAIIDSIIMNNVKIGANCKIEKCIIGNGVFIGDNSVLIDCRVSHEYKIDKDVVAKSKSFSAIDF</sequence>
<name>A0ABQ7HZT7_9MICR</name>
<feature type="domain" description="Glucose-1-phosphate adenylyltransferase/Bifunctional protein GlmU-like C-terminal hexapeptide" evidence="11">
    <location>
        <begin position="290"/>
        <end position="353"/>
    </location>
</feature>
<dbReference type="PANTHER" id="PTHR45989:SF1">
    <property type="entry name" value="TRANSLATION INITIATION FACTOR EIF-2B SUBUNIT GAMMA"/>
    <property type="match status" value="1"/>
</dbReference>
<comment type="subcellular location">
    <subcellularLocation>
        <location evidence="1">Cytoplasm</location>
        <location evidence="1">Cytosol</location>
    </subcellularLocation>
</comment>
<dbReference type="Proteomes" id="UP001516464">
    <property type="component" value="Unassembled WGS sequence"/>
</dbReference>
<comment type="similarity">
    <text evidence="2">Belongs to the eIF-2B gamma/epsilon subunits family.</text>
</comment>
<dbReference type="PANTHER" id="PTHR45989">
    <property type="entry name" value="TRANSLATION INITIATION FACTOR EIF-2B SUBUNIT GAMMA"/>
    <property type="match status" value="1"/>
</dbReference>
<evidence type="ECO:0000259" key="10">
    <source>
        <dbReference type="Pfam" id="PF00483"/>
    </source>
</evidence>
<evidence type="ECO:0000256" key="2">
    <source>
        <dbReference type="ARBA" id="ARBA00007878"/>
    </source>
</evidence>
<comment type="function">
    <text evidence="8">Acts as a component of the translation initiation factor 2B (eIF2B) complex, which catalyzes the exchange of GDP for GTP on the eukaryotic initiation factor 2 (eIF2) complex gamma subunit. Its guanine nucleotide exchange factor activity is repressed when bound to eIF2 complex phosphorylated on the alpha subunit, thereby limiting the amount of methionyl-initiator methionine tRNA available to the ribosome and consequently global translation is repressed.</text>
</comment>
<dbReference type="SUPFAM" id="SSF53448">
    <property type="entry name" value="Nucleotide-diphospho-sugar transferases"/>
    <property type="match status" value="1"/>
</dbReference>
<organism evidence="12 13">
    <name type="scientific">Astathelohania contejeani</name>
    <dbReference type="NCBI Taxonomy" id="164912"/>
    <lineage>
        <taxon>Eukaryota</taxon>
        <taxon>Fungi</taxon>
        <taxon>Fungi incertae sedis</taxon>
        <taxon>Microsporidia</taxon>
        <taxon>Astathelohaniidae</taxon>
        <taxon>Astathelohania</taxon>
    </lineage>
</organism>
<comment type="subunit">
    <text evidence="9">Component of the translation initiation factor 2B (eIF2B) complex which is a heterodecamer of two sets of five different subunits: alpha, beta, gamma, delta and epsilon. Subunits alpha, beta and delta comprise a regulatory subcomplex and subunits epsilon and gamma comprise a catalytic subcomplex. Within the complex, the hexameric regulatory complex resides at the center, with the two heterodimeric catalytic subcomplexes bound on opposite sides.</text>
</comment>
<evidence type="ECO:0000256" key="9">
    <source>
        <dbReference type="ARBA" id="ARBA00046432"/>
    </source>
</evidence>
<evidence type="ECO:0000256" key="4">
    <source>
        <dbReference type="ARBA" id="ARBA00022540"/>
    </source>
</evidence>
<proteinExistence type="inferred from homology"/>
<keyword evidence="3" id="KW-0963">Cytoplasm</keyword>
<dbReference type="GO" id="GO:0003743">
    <property type="term" value="F:translation initiation factor activity"/>
    <property type="evidence" value="ECO:0007669"/>
    <property type="project" value="UniProtKB-KW"/>
</dbReference>
<evidence type="ECO:0000256" key="7">
    <source>
        <dbReference type="ARBA" id="ARBA00044229"/>
    </source>
</evidence>
<keyword evidence="4 12" id="KW-0396">Initiation factor</keyword>
<evidence type="ECO:0000256" key="5">
    <source>
        <dbReference type="ARBA" id="ARBA00022917"/>
    </source>
</evidence>
<dbReference type="InterPro" id="IPR005835">
    <property type="entry name" value="NTP_transferase_dom"/>
</dbReference>
<dbReference type="EMBL" id="SBIQ01000068">
    <property type="protein sequence ID" value="KAF7683614.1"/>
    <property type="molecule type" value="Genomic_DNA"/>
</dbReference>
<gene>
    <name evidence="12" type="primary">tif223</name>
    <name evidence="12" type="ORF">TCON_1178</name>
</gene>
<dbReference type="InterPro" id="IPR029044">
    <property type="entry name" value="Nucleotide-diphossugar_trans"/>
</dbReference>
<keyword evidence="13" id="KW-1185">Reference proteome</keyword>
<comment type="caution">
    <text evidence="12">The sequence shown here is derived from an EMBL/GenBank/DDBJ whole genome shotgun (WGS) entry which is preliminary data.</text>
</comment>
<evidence type="ECO:0000256" key="8">
    <source>
        <dbReference type="ARBA" id="ARBA00045373"/>
    </source>
</evidence>
<dbReference type="Gene3D" id="2.160.10.10">
    <property type="entry name" value="Hexapeptide repeat proteins"/>
    <property type="match status" value="1"/>
</dbReference>
<evidence type="ECO:0000256" key="3">
    <source>
        <dbReference type="ARBA" id="ARBA00022490"/>
    </source>
</evidence>
<feature type="domain" description="Nucleotidyl transferase" evidence="10">
    <location>
        <begin position="7"/>
        <end position="137"/>
    </location>
</feature>
<accession>A0ABQ7HZT7</accession>
<dbReference type="Pfam" id="PF00483">
    <property type="entry name" value="NTP_transferase"/>
    <property type="match status" value="1"/>
</dbReference>
<reference evidence="12 13" key="1">
    <citation type="submission" date="2019-01" db="EMBL/GenBank/DDBJ databases">
        <title>Genomes sequencing and comparative genomics of infectious freshwater microsporidia, Cucumispora dikerogammari and Thelohania contejeani.</title>
        <authorList>
            <person name="Cormier A."/>
            <person name="Giraud I."/>
            <person name="Wattier R."/>
            <person name="Teixeira M."/>
            <person name="Grandjean F."/>
            <person name="Rigaud T."/>
            <person name="Cordaux R."/>
        </authorList>
    </citation>
    <scope>NUCLEOTIDE SEQUENCE [LARGE SCALE GENOMIC DNA]</scope>
    <source>
        <strain evidence="12">T1</strain>
        <tissue evidence="12">Spores</tissue>
    </source>
</reference>
<evidence type="ECO:0000256" key="6">
    <source>
        <dbReference type="ARBA" id="ARBA00044196"/>
    </source>
</evidence>
<keyword evidence="5" id="KW-0648">Protein biosynthesis</keyword>
<dbReference type="InterPro" id="IPR051960">
    <property type="entry name" value="eIF2B_gamma"/>
</dbReference>
<dbReference type="InterPro" id="IPR056818">
    <property type="entry name" value="GlmU/GlgC-like_hexapep"/>
</dbReference>
<evidence type="ECO:0000256" key="1">
    <source>
        <dbReference type="ARBA" id="ARBA00004514"/>
    </source>
</evidence>
<protein>
    <recommendedName>
        <fullName evidence="6">Translation initiation factor eIF2B subunit gamma</fullName>
    </recommendedName>
    <alternativeName>
        <fullName evidence="7">eIF2B GDP-GTP exchange factor subunit gamma</fullName>
    </alternativeName>
</protein>
<dbReference type="Pfam" id="PF24894">
    <property type="entry name" value="Hexapep_GlmU"/>
    <property type="match status" value="1"/>
</dbReference>
<dbReference type="Gene3D" id="3.90.550.10">
    <property type="entry name" value="Spore Coat Polysaccharide Biosynthesis Protein SpsA, Chain A"/>
    <property type="match status" value="1"/>
</dbReference>
<evidence type="ECO:0000313" key="13">
    <source>
        <dbReference type="Proteomes" id="UP001516464"/>
    </source>
</evidence>
<evidence type="ECO:0000259" key="11">
    <source>
        <dbReference type="Pfam" id="PF24894"/>
    </source>
</evidence>
<evidence type="ECO:0000313" key="12">
    <source>
        <dbReference type="EMBL" id="KAF7683614.1"/>
    </source>
</evidence>